<sequence>MMLILTCLLLLAGYSLATSTVQAIAVVPQADILPRLLIRQDEGPSTPPILPSDSFTESTSPSSTFPTSTASPSDFFTFSEPIYTAAAPSLSSDSAPTITYTASATITPSFVTAVDSTPTTSPVAPVKGASSASSVSVGIIAGAAIGGLVFVCACIVGIIYLRQRLRHSGHKKAPSAQYLSDIQAHEQFRPMLPARVWEGSPDGLSFTANPFAGRPVSQVSAWSEPPLPSGHGSHVRLHSGDSGWT</sequence>
<accession>A0ACB8SBK7</accession>
<dbReference type="Proteomes" id="UP000814033">
    <property type="component" value="Unassembled WGS sequence"/>
</dbReference>
<comment type="caution">
    <text evidence="1">The sequence shown here is derived from an EMBL/GenBank/DDBJ whole genome shotgun (WGS) entry which is preliminary data.</text>
</comment>
<evidence type="ECO:0000313" key="2">
    <source>
        <dbReference type="Proteomes" id="UP000814033"/>
    </source>
</evidence>
<organism evidence="1 2">
    <name type="scientific">Auriscalpium vulgare</name>
    <dbReference type="NCBI Taxonomy" id="40419"/>
    <lineage>
        <taxon>Eukaryota</taxon>
        <taxon>Fungi</taxon>
        <taxon>Dikarya</taxon>
        <taxon>Basidiomycota</taxon>
        <taxon>Agaricomycotina</taxon>
        <taxon>Agaricomycetes</taxon>
        <taxon>Russulales</taxon>
        <taxon>Auriscalpiaceae</taxon>
        <taxon>Auriscalpium</taxon>
    </lineage>
</organism>
<reference evidence="1" key="2">
    <citation type="journal article" date="2022" name="New Phytol.">
        <title>Evolutionary transition to the ectomycorrhizal habit in the genomes of a hyperdiverse lineage of mushroom-forming fungi.</title>
        <authorList>
            <person name="Looney B."/>
            <person name="Miyauchi S."/>
            <person name="Morin E."/>
            <person name="Drula E."/>
            <person name="Courty P.E."/>
            <person name="Kohler A."/>
            <person name="Kuo A."/>
            <person name="LaButti K."/>
            <person name="Pangilinan J."/>
            <person name="Lipzen A."/>
            <person name="Riley R."/>
            <person name="Andreopoulos W."/>
            <person name="He G."/>
            <person name="Johnson J."/>
            <person name="Nolan M."/>
            <person name="Tritt A."/>
            <person name="Barry K.W."/>
            <person name="Grigoriev I.V."/>
            <person name="Nagy L.G."/>
            <person name="Hibbett D."/>
            <person name="Henrissat B."/>
            <person name="Matheny P.B."/>
            <person name="Labbe J."/>
            <person name="Martin F.M."/>
        </authorList>
    </citation>
    <scope>NUCLEOTIDE SEQUENCE</scope>
    <source>
        <strain evidence="1">FP105234-sp</strain>
    </source>
</reference>
<keyword evidence="2" id="KW-1185">Reference proteome</keyword>
<protein>
    <submittedName>
        <fullName evidence="1">Uncharacterized protein</fullName>
    </submittedName>
</protein>
<proteinExistence type="predicted"/>
<dbReference type="EMBL" id="MU275838">
    <property type="protein sequence ID" value="KAI0053825.1"/>
    <property type="molecule type" value="Genomic_DNA"/>
</dbReference>
<gene>
    <name evidence="1" type="ORF">FA95DRAFT_559</name>
</gene>
<reference evidence="1" key="1">
    <citation type="submission" date="2021-02" db="EMBL/GenBank/DDBJ databases">
        <authorList>
            <consortium name="DOE Joint Genome Institute"/>
            <person name="Ahrendt S."/>
            <person name="Looney B.P."/>
            <person name="Miyauchi S."/>
            <person name="Morin E."/>
            <person name="Drula E."/>
            <person name="Courty P.E."/>
            <person name="Chicoki N."/>
            <person name="Fauchery L."/>
            <person name="Kohler A."/>
            <person name="Kuo A."/>
            <person name="Labutti K."/>
            <person name="Pangilinan J."/>
            <person name="Lipzen A."/>
            <person name="Riley R."/>
            <person name="Andreopoulos W."/>
            <person name="He G."/>
            <person name="Johnson J."/>
            <person name="Barry K.W."/>
            <person name="Grigoriev I.V."/>
            <person name="Nagy L."/>
            <person name="Hibbett D."/>
            <person name="Henrissat B."/>
            <person name="Matheny P.B."/>
            <person name="Labbe J."/>
            <person name="Martin F."/>
        </authorList>
    </citation>
    <scope>NUCLEOTIDE SEQUENCE</scope>
    <source>
        <strain evidence="1">FP105234-sp</strain>
    </source>
</reference>
<name>A0ACB8SBK7_9AGAM</name>
<evidence type="ECO:0000313" key="1">
    <source>
        <dbReference type="EMBL" id="KAI0053825.1"/>
    </source>
</evidence>